<evidence type="ECO:0000256" key="3">
    <source>
        <dbReference type="ARBA" id="ARBA00022946"/>
    </source>
</evidence>
<evidence type="ECO:0000313" key="5">
    <source>
        <dbReference type="EMBL" id="EFJ47139.1"/>
    </source>
</evidence>
<evidence type="ECO:0000256" key="1">
    <source>
        <dbReference type="ARBA" id="ARBA00007692"/>
    </source>
</evidence>
<dbReference type="InterPro" id="IPR003690">
    <property type="entry name" value="MTERF"/>
</dbReference>
<dbReference type="Gene3D" id="1.25.70.10">
    <property type="entry name" value="Transcription termination factor 3, mitochondrial"/>
    <property type="match status" value="2"/>
</dbReference>
<keyword evidence="2" id="KW-0806">Transcription termination</keyword>
<keyword evidence="6" id="KW-1185">Reference proteome</keyword>
<keyword evidence="2" id="KW-0804">Transcription</keyword>
<dbReference type="PANTHER" id="PTHR13068">
    <property type="entry name" value="CGI-12 PROTEIN-RELATED"/>
    <property type="match status" value="1"/>
</dbReference>
<accession>D8TZ89</accession>
<comment type="similarity">
    <text evidence="1">Belongs to the mTERF family.</text>
</comment>
<feature type="region of interest" description="Disordered" evidence="4">
    <location>
        <begin position="456"/>
        <end position="484"/>
    </location>
</feature>
<dbReference type="OrthoDB" id="540646at2759"/>
<dbReference type="GO" id="GO:0003676">
    <property type="term" value="F:nucleic acid binding"/>
    <property type="evidence" value="ECO:0007669"/>
    <property type="project" value="InterPro"/>
</dbReference>
<evidence type="ECO:0000313" key="6">
    <source>
        <dbReference type="Proteomes" id="UP000001058"/>
    </source>
</evidence>
<evidence type="ECO:0000256" key="4">
    <source>
        <dbReference type="SAM" id="MobiDB-lite"/>
    </source>
</evidence>
<dbReference type="Proteomes" id="UP000001058">
    <property type="component" value="Unassembled WGS sequence"/>
</dbReference>
<keyword evidence="3" id="KW-0809">Transit peptide</keyword>
<dbReference type="EMBL" id="GL378346">
    <property type="protein sequence ID" value="EFJ47139.1"/>
    <property type="molecule type" value="Genomic_DNA"/>
</dbReference>
<evidence type="ECO:0000256" key="2">
    <source>
        <dbReference type="ARBA" id="ARBA00022472"/>
    </source>
</evidence>
<name>D8TZ89_VOLCA</name>
<feature type="compositionally biased region" description="Low complexity" evidence="4">
    <location>
        <begin position="391"/>
        <end position="402"/>
    </location>
</feature>
<keyword evidence="2" id="KW-0805">Transcription regulation</keyword>
<feature type="region of interest" description="Disordered" evidence="4">
    <location>
        <begin position="369"/>
        <end position="415"/>
    </location>
</feature>
<proteinExistence type="inferred from homology"/>
<dbReference type="InterPro" id="IPR038538">
    <property type="entry name" value="MTERF_sf"/>
</dbReference>
<dbReference type="AlphaFoldDB" id="D8TZ89"/>
<organism evidence="6">
    <name type="scientific">Volvox carteri f. nagariensis</name>
    <dbReference type="NCBI Taxonomy" id="3068"/>
    <lineage>
        <taxon>Eukaryota</taxon>
        <taxon>Viridiplantae</taxon>
        <taxon>Chlorophyta</taxon>
        <taxon>core chlorophytes</taxon>
        <taxon>Chlorophyceae</taxon>
        <taxon>CS clade</taxon>
        <taxon>Chlamydomonadales</taxon>
        <taxon>Volvocaceae</taxon>
        <taxon>Volvox</taxon>
    </lineage>
</organism>
<sequence>MRRLHRQFNGVVTRTSRFQDDSLEAWRSETGLSAAATAAIVDASRRGVIPQNPGVLLSRLLRFQECLGGPLGRRGVLCVLRSAPSLLRYSPESLRWNVDMLAALLPDADAAAAAARRAPMLLGASAITLWGNFEGLRRLLRLDHDAAVRLVVRAPRLLLNSRGALQGRLEALTLLAGGSGGAASRRAVAAAVARQPALLGYFPGTLERNLRAAAAVLAVPFSRVQPLLLKQPALAMLARASLRDRVASLRDAAMLYDEADLASVVLRQPSLLTLSPENVRHKVAVVGQVLELESRPEELRAVLRGAPQLLTLAADSIRTKAAALWEAVEPAAVLRAQLQRAPPQTVAVWLCMSSRRYDHVRSVAEAAAAAANGGGSVGQEEKRIGGAVRTAADNDSAAASSSRRGEPGGTERVGGMARARPLSLYALLKDGGLSAAAPLAVTGPPLATAAALESTPLTEAVSVPEPAAAEAQLGEKPRKPRRRR</sequence>
<dbReference type="GeneID" id="9615866"/>
<feature type="compositionally biased region" description="Low complexity" evidence="4">
    <location>
        <begin position="459"/>
        <end position="471"/>
    </location>
</feature>
<reference evidence="5 6" key="1">
    <citation type="journal article" date="2010" name="Science">
        <title>Genomic analysis of organismal complexity in the multicellular green alga Volvox carteri.</title>
        <authorList>
            <person name="Prochnik S.E."/>
            <person name="Umen J."/>
            <person name="Nedelcu A.M."/>
            <person name="Hallmann A."/>
            <person name="Miller S.M."/>
            <person name="Nishii I."/>
            <person name="Ferris P."/>
            <person name="Kuo A."/>
            <person name="Mitros T."/>
            <person name="Fritz-Laylin L.K."/>
            <person name="Hellsten U."/>
            <person name="Chapman J."/>
            <person name="Simakov O."/>
            <person name="Rensing S.A."/>
            <person name="Terry A."/>
            <person name="Pangilinan J."/>
            <person name="Kapitonov V."/>
            <person name="Jurka J."/>
            <person name="Salamov A."/>
            <person name="Shapiro H."/>
            <person name="Schmutz J."/>
            <person name="Grimwood J."/>
            <person name="Lindquist E."/>
            <person name="Lucas S."/>
            <person name="Grigoriev I.V."/>
            <person name="Schmitt R."/>
            <person name="Kirk D."/>
            <person name="Rokhsar D.S."/>
        </authorList>
    </citation>
    <scope>NUCLEOTIDE SEQUENCE [LARGE SCALE GENOMIC DNA]</scope>
    <source>
        <strain evidence="6">f. Nagariensis / Eve</strain>
    </source>
</reference>
<dbReference type="PANTHER" id="PTHR13068:SF219">
    <property type="entry name" value="MITOCHONDRIAL TRANSCRIPTION TERMINATION FACTOR FAMILY PROTEIN"/>
    <property type="match status" value="1"/>
</dbReference>
<dbReference type="STRING" id="3068.D8TZ89"/>
<dbReference type="InParanoid" id="D8TZ89"/>
<protein>
    <submittedName>
        <fullName evidence="5">Uncharacterized protein</fullName>
    </submittedName>
</protein>
<dbReference type="RefSeq" id="XP_002951688.1">
    <property type="nucleotide sequence ID" value="XM_002951642.1"/>
</dbReference>
<gene>
    <name evidence="5" type="ORF">VOLCADRAFT_92282</name>
</gene>
<dbReference type="GO" id="GO:0006353">
    <property type="term" value="P:DNA-templated transcription termination"/>
    <property type="evidence" value="ECO:0007669"/>
    <property type="project" value="UniProtKB-KW"/>
</dbReference>
<dbReference type="KEGG" id="vcn:VOLCADRAFT_92282"/>